<dbReference type="OrthoDB" id="2745718at2759"/>
<gene>
    <name evidence="1" type="ORF">BOTBODRAFT_58716</name>
</gene>
<evidence type="ECO:0000313" key="1">
    <source>
        <dbReference type="EMBL" id="KDQ09363.1"/>
    </source>
</evidence>
<reference evidence="2" key="1">
    <citation type="journal article" date="2014" name="Proc. Natl. Acad. Sci. U.S.A.">
        <title>Extensive sampling of basidiomycete genomes demonstrates inadequacy of the white-rot/brown-rot paradigm for wood decay fungi.</title>
        <authorList>
            <person name="Riley R."/>
            <person name="Salamov A.A."/>
            <person name="Brown D.W."/>
            <person name="Nagy L.G."/>
            <person name="Floudas D."/>
            <person name="Held B.W."/>
            <person name="Levasseur A."/>
            <person name="Lombard V."/>
            <person name="Morin E."/>
            <person name="Otillar R."/>
            <person name="Lindquist E.A."/>
            <person name="Sun H."/>
            <person name="LaButti K.M."/>
            <person name="Schmutz J."/>
            <person name="Jabbour D."/>
            <person name="Luo H."/>
            <person name="Baker S.E."/>
            <person name="Pisabarro A.G."/>
            <person name="Walton J.D."/>
            <person name="Blanchette R.A."/>
            <person name="Henrissat B."/>
            <person name="Martin F."/>
            <person name="Cullen D."/>
            <person name="Hibbett D.S."/>
            <person name="Grigoriev I.V."/>
        </authorList>
    </citation>
    <scope>NUCLEOTIDE SEQUENCE [LARGE SCALE GENOMIC DNA]</scope>
    <source>
        <strain evidence="2">FD-172 SS1</strain>
    </source>
</reference>
<proteinExistence type="predicted"/>
<name>A0A067M0W2_BOTB1</name>
<sequence length="321" mass="37041">MWHWGTGFVKTRMIFPKFEAPDVFSFLSPNIFVLPIVTRNPAVAHDAVLPHKTAKIELYQVHDEESHLSYPRPIYLATFLLPPIKKDAAIVEFLSQCGPIQRHSSNHPASRPFYFAPEARTFCFYLNFGHSLAGVLMEIQNIMLVRSSTLADLAKFLLPSDQATSNDNPRYIPWERWGPANTRWFEGDFNSDFEFPVYGTRFVHRMPPDEDPTSTQLIRMFDINPYAIGRNVEEELVESEGETDDEGDDMYADEESMIVYRNYTTTSIIEGGLHFVDDVHSSLPYREVAKDVEYDKEFSILVDEESLLLLTKEDVFRVYTM</sequence>
<accession>A0A067M0W2</accession>
<dbReference type="EMBL" id="KL198079">
    <property type="protein sequence ID" value="KDQ09363.1"/>
    <property type="molecule type" value="Genomic_DNA"/>
</dbReference>
<keyword evidence="2" id="KW-1185">Reference proteome</keyword>
<dbReference type="AlphaFoldDB" id="A0A067M0W2"/>
<dbReference type="HOGENOM" id="CLU_865967_0_0_1"/>
<protein>
    <submittedName>
        <fullName evidence="1">Uncharacterized protein</fullName>
    </submittedName>
</protein>
<organism evidence="1 2">
    <name type="scientific">Botryobasidium botryosum (strain FD-172 SS1)</name>
    <dbReference type="NCBI Taxonomy" id="930990"/>
    <lineage>
        <taxon>Eukaryota</taxon>
        <taxon>Fungi</taxon>
        <taxon>Dikarya</taxon>
        <taxon>Basidiomycota</taxon>
        <taxon>Agaricomycotina</taxon>
        <taxon>Agaricomycetes</taxon>
        <taxon>Cantharellales</taxon>
        <taxon>Botryobasidiaceae</taxon>
        <taxon>Botryobasidium</taxon>
    </lineage>
</organism>
<dbReference type="Proteomes" id="UP000027195">
    <property type="component" value="Unassembled WGS sequence"/>
</dbReference>
<dbReference type="InParanoid" id="A0A067M0W2"/>
<evidence type="ECO:0000313" key="2">
    <source>
        <dbReference type="Proteomes" id="UP000027195"/>
    </source>
</evidence>